<dbReference type="Gene3D" id="2.120.10.30">
    <property type="entry name" value="TolB, C-terminal domain"/>
    <property type="match status" value="1"/>
</dbReference>
<evidence type="ECO:0000256" key="2">
    <source>
        <dbReference type="SAM" id="Phobius"/>
    </source>
</evidence>
<keyword evidence="2" id="KW-0812">Transmembrane</keyword>
<dbReference type="InterPro" id="IPR013658">
    <property type="entry name" value="SGL"/>
</dbReference>
<organism evidence="4 5">
    <name type="scientific">Streptomyces phyllanthi</name>
    <dbReference type="NCBI Taxonomy" id="1803180"/>
    <lineage>
        <taxon>Bacteria</taxon>
        <taxon>Bacillati</taxon>
        <taxon>Actinomycetota</taxon>
        <taxon>Actinomycetes</taxon>
        <taxon>Kitasatosporales</taxon>
        <taxon>Streptomycetaceae</taxon>
        <taxon>Streptomyces</taxon>
    </lineage>
</organism>
<sequence>MRAAQQANIGQLPPPRGTFTPTGPLGSGHTVLSPGAGQLAPFRKRGPIVRISRIHRRLAALGLAFTGLFSLAATAPAAAGPSALQVTGAISLPGDNVHPEGISVDPRNGDTYVTSFTTGAVYRAAAGQTQAQVFLPAGTDGRTQAMGTDVDSKGRLWVNDRDAVTLYDTATGARLARFVTPTPGQSVLNDLDLTPDGSVYVTDSLRNLVYRVTATQVADAIAAGGPARTLDVGFDLNGLVTPQPVGAITLNGIESNDTGSFLITVDMATGDLFRLDVASGRASKVAVTGPGLASGDGLLLEKNKLWIAHFGSDSISRVRLSDDATTAVVEQQLSDPELRRPTTLVRGQGSIHVVRSQFGLSPLSLPFDVARLSGI</sequence>
<proteinExistence type="predicted"/>
<evidence type="ECO:0000256" key="1">
    <source>
        <dbReference type="SAM" id="MobiDB-lite"/>
    </source>
</evidence>
<dbReference type="InterPro" id="IPR011042">
    <property type="entry name" value="6-blade_b-propeller_TolB-like"/>
</dbReference>
<name>A0A5N8W0Z8_9ACTN</name>
<dbReference type="Pfam" id="PF08450">
    <property type="entry name" value="SGL"/>
    <property type="match status" value="1"/>
</dbReference>
<accession>A0A5N8W0Z8</accession>
<reference evidence="4 5" key="1">
    <citation type="submission" date="2019-07" db="EMBL/GenBank/DDBJ databases">
        <title>New species of Amycolatopsis and Streptomyces.</title>
        <authorList>
            <person name="Duangmal K."/>
            <person name="Teo W.F.A."/>
            <person name="Lipun K."/>
        </authorList>
    </citation>
    <scope>NUCLEOTIDE SEQUENCE [LARGE SCALE GENOMIC DNA]</scope>
    <source>
        <strain evidence="4 5">TISTR 2346</strain>
    </source>
</reference>
<dbReference type="InterPro" id="IPR053224">
    <property type="entry name" value="Sensory_adhesion_molecule"/>
</dbReference>
<evidence type="ECO:0000313" key="4">
    <source>
        <dbReference type="EMBL" id="MPY41177.1"/>
    </source>
</evidence>
<feature type="domain" description="SMP-30/Gluconolactonase/LRE-like region" evidence="3">
    <location>
        <begin position="99"/>
        <end position="325"/>
    </location>
</feature>
<keyword evidence="2" id="KW-1133">Transmembrane helix</keyword>
<feature type="region of interest" description="Disordered" evidence="1">
    <location>
        <begin position="1"/>
        <end position="38"/>
    </location>
</feature>
<dbReference type="PANTHER" id="PTHR31460:SF3">
    <property type="entry name" value="MESOCENTIN"/>
    <property type="match status" value="1"/>
</dbReference>
<dbReference type="EMBL" id="VJZE01000084">
    <property type="protein sequence ID" value="MPY41177.1"/>
    <property type="molecule type" value="Genomic_DNA"/>
</dbReference>
<dbReference type="Proteomes" id="UP000326979">
    <property type="component" value="Unassembled WGS sequence"/>
</dbReference>
<feature type="transmembrane region" description="Helical" evidence="2">
    <location>
        <begin position="58"/>
        <end position="79"/>
    </location>
</feature>
<comment type="caution">
    <text evidence="4">The sequence shown here is derived from an EMBL/GenBank/DDBJ whole genome shotgun (WGS) entry which is preliminary data.</text>
</comment>
<dbReference type="PANTHER" id="PTHR31460">
    <property type="match status" value="1"/>
</dbReference>
<dbReference type="SUPFAM" id="SSF63829">
    <property type="entry name" value="Calcium-dependent phosphotriesterase"/>
    <property type="match status" value="1"/>
</dbReference>
<dbReference type="AlphaFoldDB" id="A0A5N8W0Z8"/>
<keyword evidence="5" id="KW-1185">Reference proteome</keyword>
<keyword evidence="2" id="KW-0472">Membrane</keyword>
<evidence type="ECO:0000259" key="3">
    <source>
        <dbReference type="Pfam" id="PF08450"/>
    </source>
</evidence>
<protein>
    <submittedName>
        <fullName evidence="4">Superoxide dismutase</fullName>
    </submittedName>
</protein>
<evidence type="ECO:0000313" key="5">
    <source>
        <dbReference type="Proteomes" id="UP000326979"/>
    </source>
</evidence>
<gene>
    <name evidence="4" type="ORF">FNH04_15040</name>
</gene>